<evidence type="ECO:0000313" key="3">
    <source>
        <dbReference type="Proteomes" id="UP001253637"/>
    </source>
</evidence>
<dbReference type="Proteomes" id="UP001253637">
    <property type="component" value="Segment"/>
</dbReference>
<protein>
    <submittedName>
        <fullName evidence="2">Membrane transporter protein</fullName>
    </submittedName>
</protein>
<keyword evidence="1" id="KW-0472">Membrane</keyword>
<name>A0A811BQT5_9VIRU</name>
<evidence type="ECO:0000313" key="2">
    <source>
        <dbReference type="EMBL" id="BCU03477.1"/>
    </source>
</evidence>
<feature type="transmembrane region" description="Helical" evidence="1">
    <location>
        <begin position="129"/>
        <end position="147"/>
    </location>
</feature>
<keyword evidence="1" id="KW-1133">Transmembrane helix</keyword>
<accession>A0A811BQT5</accession>
<dbReference type="EMBL" id="LC625835">
    <property type="protein sequence ID" value="BCU03477.1"/>
    <property type="molecule type" value="Genomic_DNA"/>
</dbReference>
<reference evidence="2" key="1">
    <citation type="submission" date="2021-04" db="EMBL/GenBank/DDBJ databases">
        <title>Draft Genome Sequence of Pandoravirus japonicus, Isolated from the Sabaishi River of Niigata, Japan.</title>
        <authorList>
            <person name="Hosokawa N."/>
            <person name="Takahashi H."/>
            <person name="Aoki K."/>
            <person name="Takemura M."/>
        </authorList>
    </citation>
    <scope>NUCLEOTIDE SEQUENCE</scope>
</reference>
<sequence length="179" mass="19280">MHPIFICCALGALLCCLCWPFFRCILVVFQVCFLPYCFYSAVLAARQGAVASGRVCVRAAMGPPTDAGGVHTCTCTRIAWTQMAHTRQRARHGLFDWRNQWAYYVVAAAGSALGTKLGDMACKHVAPAAVYWAILGLLLVTGVSLVVGSTQGALAYVLACGTVALFALAILFRLQKCRQ</sequence>
<organism evidence="2 3">
    <name type="scientific">Pandoravirus japonicus</name>
    <dbReference type="NCBI Taxonomy" id="2823154"/>
    <lineage>
        <taxon>Viruses</taxon>
        <taxon>Pandoravirus</taxon>
    </lineage>
</organism>
<feature type="transmembrane region" description="Helical" evidence="1">
    <location>
        <begin position="153"/>
        <end position="174"/>
    </location>
</feature>
<evidence type="ECO:0000256" key="1">
    <source>
        <dbReference type="SAM" id="Phobius"/>
    </source>
</evidence>
<keyword evidence="1" id="KW-0812">Transmembrane</keyword>
<proteinExistence type="predicted"/>